<name>A0A6A4IC95_9AGAR</name>
<dbReference type="Proteomes" id="UP000799118">
    <property type="component" value="Unassembled WGS sequence"/>
</dbReference>
<dbReference type="OrthoDB" id="3256331at2759"/>
<keyword evidence="2" id="KW-1185">Reference proteome</keyword>
<evidence type="ECO:0000313" key="2">
    <source>
        <dbReference type="Proteomes" id="UP000799118"/>
    </source>
</evidence>
<proteinExistence type="predicted"/>
<protein>
    <submittedName>
        <fullName evidence="1">Uncharacterized protein</fullName>
    </submittedName>
</protein>
<evidence type="ECO:0000313" key="1">
    <source>
        <dbReference type="EMBL" id="KAE9407403.1"/>
    </source>
</evidence>
<accession>A0A6A4IC95</accession>
<dbReference type="AlphaFoldDB" id="A0A6A4IC95"/>
<organism evidence="1 2">
    <name type="scientific">Gymnopus androsaceus JB14</name>
    <dbReference type="NCBI Taxonomy" id="1447944"/>
    <lineage>
        <taxon>Eukaryota</taxon>
        <taxon>Fungi</taxon>
        <taxon>Dikarya</taxon>
        <taxon>Basidiomycota</taxon>
        <taxon>Agaricomycotina</taxon>
        <taxon>Agaricomycetes</taxon>
        <taxon>Agaricomycetidae</taxon>
        <taxon>Agaricales</taxon>
        <taxon>Marasmiineae</taxon>
        <taxon>Omphalotaceae</taxon>
        <taxon>Gymnopus</taxon>
    </lineage>
</organism>
<sequence>MILTVLRYKALSSVMESYISSSVNLYSAMEDNTDIPIVCFTFEPNSLLNTSVYRHAQSVSTGFLKLSESHTPAYIISSTNTIGSTHTVFKDASKRVLAEINRKDLAKDTIAFRDGSQDGDKLMKAARFREWLENEFGFVMYSMVVLSPRYMAHSSGASMPI</sequence>
<dbReference type="EMBL" id="ML769396">
    <property type="protein sequence ID" value="KAE9407403.1"/>
    <property type="molecule type" value="Genomic_DNA"/>
</dbReference>
<gene>
    <name evidence="1" type="ORF">BT96DRAFT_914713</name>
</gene>
<reference evidence="1" key="1">
    <citation type="journal article" date="2019" name="Environ. Microbiol.">
        <title>Fungal ecological strategies reflected in gene transcription - a case study of two litter decomposers.</title>
        <authorList>
            <person name="Barbi F."/>
            <person name="Kohler A."/>
            <person name="Barry K."/>
            <person name="Baskaran P."/>
            <person name="Daum C."/>
            <person name="Fauchery L."/>
            <person name="Ihrmark K."/>
            <person name="Kuo A."/>
            <person name="LaButti K."/>
            <person name="Lipzen A."/>
            <person name="Morin E."/>
            <person name="Grigoriev I.V."/>
            <person name="Henrissat B."/>
            <person name="Lindahl B."/>
            <person name="Martin F."/>
        </authorList>
    </citation>
    <scope>NUCLEOTIDE SEQUENCE</scope>
    <source>
        <strain evidence="1">JB14</strain>
    </source>
</reference>